<keyword evidence="4" id="KW-1185">Reference proteome</keyword>
<organism evidence="3 4">
    <name type="scientific">Sphingomonas corticis</name>
    <dbReference type="NCBI Taxonomy" id="2722791"/>
    <lineage>
        <taxon>Bacteria</taxon>
        <taxon>Pseudomonadati</taxon>
        <taxon>Pseudomonadota</taxon>
        <taxon>Alphaproteobacteria</taxon>
        <taxon>Sphingomonadales</taxon>
        <taxon>Sphingomonadaceae</taxon>
        <taxon>Sphingomonas</taxon>
    </lineage>
</organism>
<keyword evidence="2" id="KW-0812">Transmembrane</keyword>
<sequence>MSGRTDDDFAHERTALDAAHQQNETQRDSFIALAHTALFAASISFVGSVAPLRTAIWRPVLVTGWTFSVVGLLALTFSFGAARREIDRRRAALNDETPPAPSRVLGLLHTVATWSFPLSLLCLFSFVTSNVVSADEPSPKPPAATQSAVTAVAPQRGCQPAAAGTDACACPAPTAAQPTPTVNRHAGDVAAAARPEPHRPGRSGPGRRHAGAASPDPDAATATSSAPAGEEVTGRGHRRRRCF</sequence>
<gene>
    <name evidence="3" type="ORF">HBH26_12175</name>
</gene>
<proteinExistence type="predicted"/>
<evidence type="ECO:0000256" key="1">
    <source>
        <dbReference type="SAM" id="MobiDB-lite"/>
    </source>
</evidence>
<evidence type="ECO:0000313" key="4">
    <source>
        <dbReference type="Proteomes" id="UP000732399"/>
    </source>
</evidence>
<name>A0ABX1CTK4_9SPHN</name>
<reference evidence="3 4" key="1">
    <citation type="submission" date="2020-03" db="EMBL/GenBank/DDBJ databases">
        <authorList>
            <person name="Wang L."/>
            <person name="He N."/>
            <person name="Li Y."/>
            <person name="Fang Y."/>
            <person name="Zhang F."/>
        </authorList>
    </citation>
    <scope>NUCLEOTIDE SEQUENCE [LARGE SCALE GENOMIC DNA]</scope>
    <source>
        <strain evidence="3 4">36D10-4-7</strain>
    </source>
</reference>
<feature type="region of interest" description="Disordered" evidence="1">
    <location>
        <begin position="188"/>
        <end position="243"/>
    </location>
</feature>
<dbReference type="RefSeq" id="WP_168134874.1">
    <property type="nucleotide sequence ID" value="NZ_JAAVJH010000006.1"/>
</dbReference>
<feature type="transmembrane region" description="Helical" evidence="2">
    <location>
        <begin position="30"/>
        <end position="50"/>
    </location>
</feature>
<evidence type="ECO:0000313" key="3">
    <source>
        <dbReference type="EMBL" id="NJR79340.1"/>
    </source>
</evidence>
<dbReference type="EMBL" id="JAAVJH010000006">
    <property type="protein sequence ID" value="NJR79340.1"/>
    <property type="molecule type" value="Genomic_DNA"/>
</dbReference>
<evidence type="ECO:0000256" key="2">
    <source>
        <dbReference type="SAM" id="Phobius"/>
    </source>
</evidence>
<accession>A0ABX1CTK4</accession>
<feature type="compositionally biased region" description="Low complexity" evidence="1">
    <location>
        <begin position="211"/>
        <end position="229"/>
    </location>
</feature>
<comment type="caution">
    <text evidence="3">The sequence shown here is derived from an EMBL/GenBank/DDBJ whole genome shotgun (WGS) entry which is preliminary data.</text>
</comment>
<keyword evidence="2" id="KW-1133">Transmembrane helix</keyword>
<protein>
    <submittedName>
        <fullName evidence="3">Uncharacterized protein</fullName>
    </submittedName>
</protein>
<feature type="transmembrane region" description="Helical" evidence="2">
    <location>
        <begin position="62"/>
        <end position="83"/>
    </location>
</feature>
<keyword evidence="2" id="KW-0472">Membrane</keyword>
<dbReference type="Proteomes" id="UP000732399">
    <property type="component" value="Unassembled WGS sequence"/>
</dbReference>